<accession>A0ACA9P151</accession>
<feature type="non-terminal residue" evidence="1">
    <location>
        <position position="1"/>
    </location>
</feature>
<organism evidence="1 2">
    <name type="scientific">Cetraspora pellucida</name>
    <dbReference type="NCBI Taxonomy" id="1433469"/>
    <lineage>
        <taxon>Eukaryota</taxon>
        <taxon>Fungi</taxon>
        <taxon>Fungi incertae sedis</taxon>
        <taxon>Mucoromycota</taxon>
        <taxon>Glomeromycotina</taxon>
        <taxon>Glomeromycetes</taxon>
        <taxon>Diversisporales</taxon>
        <taxon>Gigasporaceae</taxon>
        <taxon>Cetraspora</taxon>
    </lineage>
</organism>
<evidence type="ECO:0000313" key="2">
    <source>
        <dbReference type="Proteomes" id="UP000789366"/>
    </source>
</evidence>
<feature type="non-terminal residue" evidence="1">
    <location>
        <position position="63"/>
    </location>
</feature>
<reference evidence="1" key="1">
    <citation type="submission" date="2021-06" db="EMBL/GenBank/DDBJ databases">
        <authorList>
            <person name="Kallberg Y."/>
            <person name="Tangrot J."/>
            <person name="Rosling A."/>
        </authorList>
    </citation>
    <scope>NUCLEOTIDE SEQUENCE</scope>
    <source>
        <strain evidence="1">28 12/20/2015</strain>
    </source>
</reference>
<evidence type="ECO:0000313" key="1">
    <source>
        <dbReference type="EMBL" id="CAG8682917.1"/>
    </source>
</evidence>
<comment type="caution">
    <text evidence="1">The sequence shown here is derived from an EMBL/GenBank/DDBJ whole genome shotgun (WGS) entry which is preliminary data.</text>
</comment>
<keyword evidence="2" id="KW-1185">Reference proteome</keyword>
<proteinExistence type="predicted"/>
<gene>
    <name evidence="1" type="ORF">SPELUC_LOCUS10257</name>
</gene>
<sequence>TRHKENINDINNLIRNNKHIKALYKEYQTERSATKELVHQNTIEFILVKTMDQDETLDETLDE</sequence>
<dbReference type="EMBL" id="CAJVPW010018685">
    <property type="protein sequence ID" value="CAG8682917.1"/>
    <property type="molecule type" value="Genomic_DNA"/>
</dbReference>
<name>A0ACA9P151_9GLOM</name>
<protein>
    <submittedName>
        <fullName evidence="1">18197_t:CDS:1</fullName>
    </submittedName>
</protein>
<dbReference type="Proteomes" id="UP000789366">
    <property type="component" value="Unassembled WGS sequence"/>
</dbReference>